<dbReference type="HOGENOM" id="CLU_544898_0_0_9"/>
<accession>A0A0F4LPJ1</accession>
<keyword evidence="3" id="KW-1185">Reference proteome</keyword>
<organism evidence="2 3">
    <name type="scientific">Bombilactobacillus mellifer</name>
    <dbReference type="NCBI Taxonomy" id="1218492"/>
    <lineage>
        <taxon>Bacteria</taxon>
        <taxon>Bacillati</taxon>
        <taxon>Bacillota</taxon>
        <taxon>Bacilli</taxon>
        <taxon>Lactobacillales</taxon>
        <taxon>Lactobacillaceae</taxon>
        <taxon>Bombilactobacillus</taxon>
    </lineage>
</organism>
<dbReference type="AlphaFoldDB" id="A0A0F4LPJ1"/>
<protein>
    <submittedName>
        <fullName evidence="2">Uncharacterized protein</fullName>
    </submittedName>
</protein>
<name>A0A0F4LPJ1_9LACO</name>
<reference evidence="2 3" key="1">
    <citation type="submission" date="2015-01" db="EMBL/GenBank/DDBJ databases">
        <title>Comparative genomics of the lactic acid bacteria isolated from the honey bee gut.</title>
        <authorList>
            <person name="Ellegaard K.M."/>
            <person name="Tamarit D."/>
            <person name="Javelind E."/>
            <person name="Olofsson T."/>
            <person name="Andersson S.G."/>
            <person name="Vasquez A."/>
        </authorList>
    </citation>
    <scope>NUCLEOTIDE SEQUENCE [LARGE SCALE GENOMIC DNA]</scope>
    <source>
        <strain evidence="2 3">Bin4</strain>
    </source>
</reference>
<dbReference type="EMBL" id="JXJQ01000010">
    <property type="protein sequence ID" value="KJY60747.1"/>
    <property type="molecule type" value="Genomic_DNA"/>
</dbReference>
<evidence type="ECO:0000256" key="1">
    <source>
        <dbReference type="SAM" id="MobiDB-lite"/>
    </source>
</evidence>
<feature type="compositionally biased region" description="Polar residues" evidence="1">
    <location>
        <begin position="27"/>
        <end position="47"/>
    </location>
</feature>
<evidence type="ECO:0000313" key="2">
    <source>
        <dbReference type="EMBL" id="KJY60747.1"/>
    </source>
</evidence>
<feature type="region of interest" description="Disordered" evidence="1">
    <location>
        <begin position="1"/>
        <end position="114"/>
    </location>
</feature>
<feature type="compositionally biased region" description="Polar residues" evidence="1">
    <location>
        <begin position="66"/>
        <end position="103"/>
    </location>
</feature>
<dbReference type="STRING" id="1218492.JG30_14360"/>
<proteinExistence type="predicted"/>
<evidence type="ECO:0000313" key="3">
    <source>
        <dbReference type="Proteomes" id="UP000033558"/>
    </source>
</evidence>
<comment type="caution">
    <text evidence="2">The sequence shown here is derived from an EMBL/GenBank/DDBJ whole genome shotgun (WGS) entry which is preliminary data.</text>
</comment>
<dbReference type="Proteomes" id="UP000033558">
    <property type="component" value="Unassembled WGS sequence"/>
</dbReference>
<gene>
    <name evidence="2" type="ORF">JG30_14360</name>
</gene>
<feature type="compositionally biased region" description="Low complexity" evidence="1">
    <location>
        <begin position="10"/>
        <end position="26"/>
    </location>
</feature>
<dbReference type="OrthoDB" id="2259104at2"/>
<dbReference type="RefSeq" id="WP_046317552.1">
    <property type="nucleotide sequence ID" value="NZ_JBHSZT010000005.1"/>
</dbReference>
<dbReference type="PATRIC" id="fig|1218492.5.peg.1489"/>
<sequence length="500" mass="57492">MPAFKRYRGQQPNNQQQRAPQMNRQQTSSVQHPSQPVNNAPQENQMFQDVPGYPVQKQAAPEAATAPQNGQPNVNMGFPTNNQQQMVQTPPSTATVPTQQPLQPSFPPDDWENTEQDLKDLDAQRAQMKQQLRSELLQSRSHYNQLIQNKLNYGNQNNDIQLETTKVKQINRTLRAWFGTDQMSGEIVFDSQRKYFILQESFLDQNDSQRGYLANLDYFLDDKTILPAIVSLNYDEELMKHWQTYLDDGIVNPDAVLFNIYRSFQNDEEYETVTAAQKQGLIEISAEARVETDKDNNVDYIYEKNKLIMKVVKNEAGNPLNIYHYHDDRILSIDFIDDQGINMVTQVMDPHDANNVLRESFYRPDHSLAIVKSGVAGEPYIQIFNQANIMIQTFDNEQSFILWWLANKVLDEQSTIIVPVSSPMCRILLKQAQNQFQVIPIVDNWRQETQEISNLLAHPDLLQDGIIVFDTDAQKQIDKLTRGKINVSVIPEAMADDEQA</sequence>